<feature type="domain" description="Aldehyde dehydrogenase" evidence="5">
    <location>
        <begin position="4"/>
        <end position="452"/>
    </location>
</feature>
<keyword evidence="7" id="KW-1185">Reference proteome</keyword>
<dbReference type="InterPro" id="IPR016162">
    <property type="entry name" value="Ald_DH_N"/>
</dbReference>
<dbReference type="Gene3D" id="3.40.309.10">
    <property type="entry name" value="Aldehyde Dehydrogenase, Chain A, domain 2"/>
    <property type="match status" value="1"/>
</dbReference>
<dbReference type="InterPro" id="IPR029510">
    <property type="entry name" value="Ald_DH_CS_GLU"/>
</dbReference>
<evidence type="ECO:0000259" key="5">
    <source>
        <dbReference type="Pfam" id="PF00171"/>
    </source>
</evidence>
<evidence type="ECO:0000313" key="7">
    <source>
        <dbReference type="Proteomes" id="UP000009336"/>
    </source>
</evidence>
<dbReference type="InterPro" id="IPR051020">
    <property type="entry name" value="ALDH-related_metabolic_enz"/>
</dbReference>
<dbReference type="InterPro" id="IPR016160">
    <property type="entry name" value="Ald_DH_CS_CYS"/>
</dbReference>
<feature type="active site" evidence="3">
    <location>
        <position position="231"/>
    </location>
</feature>
<dbReference type="InterPro" id="IPR015590">
    <property type="entry name" value="Aldehyde_DH_dom"/>
</dbReference>
<evidence type="ECO:0000256" key="2">
    <source>
        <dbReference type="ARBA" id="ARBA00023002"/>
    </source>
</evidence>
<dbReference type="OrthoDB" id="9812625at2"/>
<evidence type="ECO:0000256" key="3">
    <source>
        <dbReference type="PROSITE-ProRule" id="PRU10007"/>
    </source>
</evidence>
<accession>K8X3G3</accession>
<organism evidence="6 7">
    <name type="scientific">Providencia burhodogranariea DSM 19968</name>
    <dbReference type="NCBI Taxonomy" id="1141662"/>
    <lineage>
        <taxon>Bacteria</taxon>
        <taxon>Pseudomonadati</taxon>
        <taxon>Pseudomonadota</taxon>
        <taxon>Gammaproteobacteria</taxon>
        <taxon>Enterobacterales</taxon>
        <taxon>Morganellaceae</taxon>
        <taxon>Providencia</taxon>
    </lineage>
</organism>
<dbReference type="Pfam" id="PF00171">
    <property type="entry name" value="Aldedh"/>
    <property type="match status" value="1"/>
</dbReference>
<dbReference type="AlphaFoldDB" id="K8X3G3"/>
<dbReference type="RefSeq" id="WP_008911216.1">
    <property type="nucleotide sequence ID" value="NZ_KB233222.1"/>
</dbReference>
<dbReference type="PANTHER" id="PTHR42991">
    <property type="entry name" value="ALDEHYDE DEHYDROGENASE"/>
    <property type="match status" value="1"/>
</dbReference>
<gene>
    <name evidence="6" type="ORF">OOA_05921</name>
</gene>
<evidence type="ECO:0000313" key="6">
    <source>
        <dbReference type="EMBL" id="EKT62990.1"/>
    </source>
</evidence>
<comment type="caution">
    <text evidence="6">The sequence shown here is derived from an EMBL/GenBank/DDBJ whole genome shotgun (WGS) entry which is preliminary data.</text>
</comment>
<comment type="similarity">
    <text evidence="1 4">Belongs to the aldehyde dehydrogenase family.</text>
</comment>
<dbReference type="STRING" id="1141662.OOA_05921"/>
<dbReference type="InterPro" id="IPR016161">
    <property type="entry name" value="Ald_DH/histidinol_DH"/>
</dbReference>
<name>K8X3G3_9GAMM</name>
<dbReference type="GO" id="GO:0008911">
    <property type="term" value="F:lactaldehyde dehydrogenase (NAD+) activity"/>
    <property type="evidence" value="ECO:0007669"/>
    <property type="project" value="TreeGrafter"/>
</dbReference>
<evidence type="ECO:0000256" key="4">
    <source>
        <dbReference type="RuleBase" id="RU003345"/>
    </source>
</evidence>
<dbReference type="PROSITE" id="PS00070">
    <property type="entry name" value="ALDEHYDE_DEHYDR_CYS"/>
    <property type="match status" value="1"/>
</dbReference>
<dbReference type="PROSITE" id="PS00687">
    <property type="entry name" value="ALDEHYDE_DEHYDR_GLU"/>
    <property type="match status" value="1"/>
</dbReference>
<proteinExistence type="inferred from homology"/>
<dbReference type="EMBL" id="AKKL01000016">
    <property type="protein sequence ID" value="EKT62990.1"/>
    <property type="molecule type" value="Genomic_DNA"/>
</dbReference>
<dbReference type="Proteomes" id="UP000009336">
    <property type="component" value="Unassembled WGS sequence"/>
</dbReference>
<reference evidence="6 7" key="1">
    <citation type="journal article" date="2012" name="BMC Genomics">
        <title>Comparative genomics of bacteria in the genus Providencia isolated from wild Drosophila melanogaster.</title>
        <authorList>
            <person name="Galac M.R."/>
            <person name="Lazzaro B.P."/>
        </authorList>
    </citation>
    <scope>NUCLEOTIDE SEQUENCE [LARGE SCALE GENOMIC DNA]</scope>
    <source>
        <strain evidence="6 7">DSM 19968</strain>
    </source>
</reference>
<dbReference type="PANTHER" id="PTHR42991:SF1">
    <property type="entry name" value="ALDEHYDE DEHYDROGENASE"/>
    <property type="match status" value="1"/>
</dbReference>
<dbReference type="InterPro" id="IPR016163">
    <property type="entry name" value="Ald_DH_C"/>
</dbReference>
<dbReference type="SUPFAM" id="SSF53720">
    <property type="entry name" value="ALDH-like"/>
    <property type="match status" value="1"/>
</dbReference>
<dbReference type="PATRIC" id="fig|1141662.3.peg.1201"/>
<keyword evidence="2 4" id="KW-0560">Oxidoreductase</keyword>
<evidence type="ECO:0000256" key="1">
    <source>
        <dbReference type="ARBA" id="ARBA00009986"/>
    </source>
</evidence>
<dbReference type="Gene3D" id="3.40.605.10">
    <property type="entry name" value="Aldehyde Dehydrogenase, Chain A, domain 1"/>
    <property type="match status" value="1"/>
</dbReference>
<sequence>MKEIIIKNPYTLDIVGSIATTPQITIDKFIDSALKFQSPLNRYQRAEIFKNVHLLLETDKNYAAKLITQETGISINDSYYEVSRVLNVLTLAIAELLTERNDILESDISPNIAERKVLTYRTPLKGIVYAITPFNHPINQVAHKIIPALATNNRVILKASEKTPLSAQYFCDLLFSAGLPREMLLSIYGDPISLYKYLSSQSAIELISFTGGVSVGKYIANRSGYRRLILELGGNDPLIIFADADLETAAELVVQGSYKNSGQRCTAIKRVLVHEDVADELTELVVDKTRSWRAGDPFDETIKMGTVIDENAARVIEYRIEEAIAQGARLRYGHQRSGALLQPTVLDKVTSTMSIVTEETFGPVTPILTFSKVDELINLVNNTKYGLSAGVCTYRMDLITTLAKQLHIGTLNVWEVPGFRTELSPFGGVKNSGLGIKEGIRESFKNYTNLQTLTLPW</sequence>
<dbReference type="eggNOG" id="COG1012">
    <property type="taxonomic scope" value="Bacteria"/>
</dbReference>
<protein>
    <submittedName>
        <fullName evidence="6">NAD-dependent aldehyde dehydrogenase</fullName>
    </submittedName>
</protein>
<dbReference type="HOGENOM" id="CLU_005391_1_0_6"/>